<dbReference type="InterPro" id="IPR003439">
    <property type="entry name" value="ABC_transporter-like_ATP-bd"/>
</dbReference>
<reference evidence="12 13" key="1">
    <citation type="journal article" date="2007" name="PLoS Genet.">
        <title>Patterns and implications of gene gain and loss in the evolution of Prochlorococcus.</title>
        <authorList>
            <person name="Kettler G.C."/>
            <person name="Martiny A.C."/>
            <person name="Huang K."/>
            <person name="Zucker J."/>
            <person name="Coleman M.L."/>
            <person name="Rodrigue S."/>
            <person name="Chen F."/>
            <person name="Lapidus A."/>
            <person name="Ferriera S."/>
            <person name="Johnson J."/>
            <person name="Steglich C."/>
            <person name="Church G.M."/>
            <person name="Richardson P."/>
            <person name="Chisholm S.W."/>
        </authorList>
    </citation>
    <scope>NUCLEOTIDE SEQUENCE [LARGE SCALE GENOMIC DNA]</scope>
    <source>
        <strain evidence="12 13">MIT 9303</strain>
    </source>
</reference>
<evidence type="ECO:0000256" key="7">
    <source>
        <dbReference type="ARBA" id="ARBA00022989"/>
    </source>
</evidence>
<sequence length="592" mass="64960">MFSSSEAGFRRLLPLLRPHLRRLIWGGVCMLIYVGCWPLLAWLAGQLIPAIGAGKLTQVVQVIAIALTVFLVQKLAQFGQDTMLAGPALRVSQDLRHDLFAQLQQVELGALEKLSSGDLTYRLTEDADRVGEVIYKTIQDTTPSALQLVAVFGYMVFLDWQLSLATLLLAPIVAILVSQFGARVMRAAERSQRQVSDLAGLLGEAIQGLPLVRAFAAEPWLQKRFDAEVDLHRQARYQTLRLLALQHPVVGFIEAAGILTVLAIGAARIQTGGMDGQSFSSYVAALLMLIDPISHLTTNFNEFQQGQASLRRLREIEREPQEPPDIDQAEPLGRLKGDLVLRQVSFAYVNEQQVLHDLSLEVKAGQVVALVGPSGAGKSTLFSLLLRFNTAQQGKILLDGHELGQVKAQELRRQVALVPQRTTVFSGSVEEAILFGRSASQEKVKEAASLANAHDFIMSLPEGYSTQLEERGTNLSGGQLQRIAIARAVLGNPAVLLLDEATSALDAEAEAAIQLGLRRAMQGRTVLVIAHRLATVQEADQIVVLEQGRISDRGSHDELMSRTGRYRELCERQFIRDLQSVSKVDEGMERIP</sequence>
<dbReference type="GO" id="GO:0016887">
    <property type="term" value="F:ATP hydrolysis activity"/>
    <property type="evidence" value="ECO:0007669"/>
    <property type="project" value="InterPro"/>
</dbReference>
<protein>
    <submittedName>
        <fullName evidence="12">ABC transporter, possibly multidrug efflux</fullName>
    </submittedName>
</protein>
<keyword evidence="3" id="KW-1003">Cell membrane</keyword>
<evidence type="ECO:0000313" key="13">
    <source>
        <dbReference type="Proteomes" id="UP000002274"/>
    </source>
</evidence>
<dbReference type="PROSITE" id="PS50893">
    <property type="entry name" value="ABC_TRANSPORTER_2"/>
    <property type="match status" value="1"/>
</dbReference>
<organism evidence="12 13">
    <name type="scientific">Prochlorococcus marinus (strain MIT 9303)</name>
    <dbReference type="NCBI Taxonomy" id="59922"/>
    <lineage>
        <taxon>Bacteria</taxon>
        <taxon>Bacillati</taxon>
        <taxon>Cyanobacteriota</taxon>
        <taxon>Cyanophyceae</taxon>
        <taxon>Synechococcales</taxon>
        <taxon>Prochlorococcaceae</taxon>
        <taxon>Prochlorococcus</taxon>
    </lineage>
</organism>
<accession>A2C9H6</accession>
<dbReference type="AlphaFoldDB" id="A2C9H6"/>
<dbReference type="PANTHER" id="PTHR43394:SF1">
    <property type="entry name" value="ATP-BINDING CASSETTE SUB-FAMILY B MEMBER 10, MITOCHONDRIAL"/>
    <property type="match status" value="1"/>
</dbReference>
<dbReference type="FunFam" id="3.40.50.300:FF:000221">
    <property type="entry name" value="Multidrug ABC transporter ATP-binding protein"/>
    <property type="match status" value="1"/>
</dbReference>
<dbReference type="EMBL" id="CP000554">
    <property type="protein sequence ID" value="ABM78136.1"/>
    <property type="molecule type" value="Genomic_DNA"/>
</dbReference>
<feature type="transmembrane region" description="Helical" evidence="9">
    <location>
        <begin position="23"/>
        <end position="44"/>
    </location>
</feature>
<evidence type="ECO:0000256" key="2">
    <source>
        <dbReference type="ARBA" id="ARBA00022448"/>
    </source>
</evidence>
<gene>
    <name evidence="12" type="ordered locus">P9303_13891</name>
</gene>
<dbReference type="Proteomes" id="UP000002274">
    <property type="component" value="Chromosome"/>
</dbReference>
<evidence type="ECO:0000313" key="12">
    <source>
        <dbReference type="EMBL" id="ABM78136.1"/>
    </source>
</evidence>
<dbReference type="STRING" id="59922.P9303_13891"/>
<evidence type="ECO:0000259" key="10">
    <source>
        <dbReference type="PROSITE" id="PS50893"/>
    </source>
</evidence>
<dbReference type="GO" id="GO:0005524">
    <property type="term" value="F:ATP binding"/>
    <property type="evidence" value="ECO:0007669"/>
    <property type="project" value="UniProtKB-KW"/>
</dbReference>
<name>A2C9H6_PROM3</name>
<dbReference type="PANTHER" id="PTHR43394">
    <property type="entry name" value="ATP-DEPENDENT PERMEASE MDL1, MITOCHONDRIAL"/>
    <property type="match status" value="1"/>
</dbReference>
<keyword evidence="7 9" id="KW-1133">Transmembrane helix</keyword>
<feature type="transmembrane region" description="Helical" evidence="9">
    <location>
        <begin position="249"/>
        <end position="267"/>
    </location>
</feature>
<evidence type="ECO:0000256" key="3">
    <source>
        <dbReference type="ARBA" id="ARBA00022475"/>
    </source>
</evidence>
<evidence type="ECO:0000256" key="4">
    <source>
        <dbReference type="ARBA" id="ARBA00022692"/>
    </source>
</evidence>
<keyword evidence="6" id="KW-0067">ATP-binding</keyword>
<keyword evidence="4 9" id="KW-0812">Transmembrane</keyword>
<dbReference type="InterPro" id="IPR003593">
    <property type="entry name" value="AAA+_ATPase"/>
</dbReference>
<dbReference type="PROSITE" id="PS00211">
    <property type="entry name" value="ABC_TRANSPORTER_1"/>
    <property type="match status" value="1"/>
</dbReference>
<dbReference type="InterPro" id="IPR011527">
    <property type="entry name" value="ABC1_TM_dom"/>
</dbReference>
<dbReference type="CDD" id="cd07346">
    <property type="entry name" value="ABC_6TM_exporters"/>
    <property type="match status" value="1"/>
</dbReference>
<dbReference type="GO" id="GO:0015421">
    <property type="term" value="F:ABC-type oligopeptide transporter activity"/>
    <property type="evidence" value="ECO:0007669"/>
    <property type="project" value="TreeGrafter"/>
</dbReference>
<dbReference type="KEGG" id="pmf:P9303_13891"/>
<keyword evidence="5" id="KW-0547">Nucleotide-binding</keyword>
<evidence type="ECO:0000256" key="5">
    <source>
        <dbReference type="ARBA" id="ARBA00022741"/>
    </source>
</evidence>
<feature type="transmembrane region" description="Helical" evidence="9">
    <location>
        <begin position="151"/>
        <end position="177"/>
    </location>
</feature>
<feature type="domain" description="ABC transmembrane type-1" evidence="11">
    <location>
        <begin position="24"/>
        <end position="305"/>
    </location>
</feature>
<dbReference type="Pfam" id="PF00664">
    <property type="entry name" value="ABC_membrane"/>
    <property type="match status" value="1"/>
</dbReference>
<dbReference type="InterPro" id="IPR039421">
    <property type="entry name" value="Type_1_exporter"/>
</dbReference>
<comment type="subcellular location">
    <subcellularLocation>
        <location evidence="1">Cell membrane</location>
        <topology evidence="1">Multi-pass membrane protein</topology>
    </subcellularLocation>
</comment>
<evidence type="ECO:0000256" key="1">
    <source>
        <dbReference type="ARBA" id="ARBA00004651"/>
    </source>
</evidence>
<dbReference type="RefSeq" id="WP_011826034.1">
    <property type="nucleotide sequence ID" value="NC_008820.1"/>
</dbReference>
<feature type="domain" description="ABC transporter" evidence="10">
    <location>
        <begin position="339"/>
        <end position="572"/>
    </location>
</feature>
<dbReference type="SMART" id="SM00382">
    <property type="entry name" value="AAA"/>
    <property type="match status" value="1"/>
</dbReference>
<evidence type="ECO:0000256" key="6">
    <source>
        <dbReference type="ARBA" id="ARBA00022840"/>
    </source>
</evidence>
<dbReference type="InterPro" id="IPR017871">
    <property type="entry name" value="ABC_transporter-like_CS"/>
</dbReference>
<dbReference type="SUPFAM" id="SSF90123">
    <property type="entry name" value="ABC transporter transmembrane region"/>
    <property type="match status" value="1"/>
</dbReference>
<dbReference type="Gene3D" id="1.20.1560.10">
    <property type="entry name" value="ABC transporter type 1, transmembrane domain"/>
    <property type="match status" value="1"/>
</dbReference>
<keyword evidence="2" id="KW-0813">Transport</keyword>
<dbReference type="Gene3D" id="3.40.50.300">
    <property type="entry name" value="P-loop containing nucleotide triphosphate hydrolases"/>
    <property type="match status" value="1"/>
</dbReference>
<dbReference type="InterPro" id="IPR036640">
    <property type="entry name" value="ABC1_TM_sf"/>
</dbReference>
<dbReference type="SUPFAM" id="SSF52540">
    <property type="entry name" value="P-loop containing nucleoside triphosphate hydrolases"/>
    <property type="match status" value="1"/>
</dbReference>
<dbReference type="InterPro" id="IPR027417">
    <property type="entry name" value="P-loop_NTPase"/>
</dbReference>
<dbReference type="GO" id="GO:0005886">
    <property type="term" value="C:plasma membrane"/>
    <property type="evidence" value="ECO:0007669"/>
    <property type="project" value="UniProtKB-SubCell"/>
</dbReference>
<dbReference type="HOGENOM" id="CLU_000604_84_3_3"/>
<dbReference type="Pfam" id="PF00005">
    <property type="entry name" value="ABC_tran"/>
    <property type="match status" value="1"/>
</dbReference>
<evidence type="ECO:0000256" key="8">
    <source>
        <dbReference type="ARBA" id="ARBA00023136"/>
    </source>
</evidence>
<keyword evidence="8 9" id="KW-0472">Membrane</keyword>
<dbReference type="PROSITE" id="PS50929">
    <property type="entry name" value="ABC_TM1F"/>
    <property type="match status" value="1"/>
</dbReference>
<evidence type="ECO:0000256" key="9">
    <source>
        <dbReference type="SAM" id="Phobius"/>
    </source>
</evidence>
<feature type="transmembrane region" description="Helical" evidence="9">
    <location>
        <begin position="56"/>
        <end position="76"/>
    </location>
</feature>
<proteinExistence type="predicted"/>
<evidence type="ECO:0000259" key="11">
    <source>
        <dbReference type="PROSITE" id="PS50929"/>
    </source>
</evidence>
<dbReference type="BioCyc" id="PMAR59922:G1G80-1197-MONOMER"/>